<keyword evidence="3" id="KW-1185">Reference proteome</keyword>
<dbReference type="InterPro" id="IPR002938">
    <property type="entry name" value="FAD-bd"/>
</dbReference>
<dbReference type="EC" id="1.-.-.-" evidence="2"/>
<protein>
    <submittedName>
        <fullName evidence="2">Putative oxidoreductase</fullName>
        <ecNumber evidence="2">1.-.-.-</ecNumber>
    </submittedName>
</protein>
<dbReference type="Gene3D" id="3.50.50.60">
    <property type="entry name" value="FAD/NAD(P)-binding domain"/>
    <property type="match status" value="1"/>
</dbReference>
<dbReference type="GO" id="GO:0071949">
    <property type="term" value="F:FAD binding"/>
    <property type="evidence" value="ECO:0007669"/>
    <property type="project" value="InterPro"/>
</dbReference>
<organism evidence="2 3">
    <name type="scientific">Enhygromyxa salina</name>
    <dbReference type="NCBI Taxonomy" id="215803"/>
    <lineage>
        <taxon>Bacteria</taxon>
        <taxon>Pseudomonadati</taxon>
        <taxon>Myxococcota</taxon>
        <taxon>Polyangia</taxon>
        <taxon>Nannocystales</taxon>
        <taxon>Nannocystaceae</taxon>
        <taxon>Enhygromyxa</taxon>
    </lineage>
</organism>
<feature type="domain" description="FAD-binding" evidence="1">
    <location>
        <begin position="5"/>
        <end position="325"/>
    </location>
</feature>
<dbReference type="Proteomes" id="UP000237968">
    <property type="component" value="Unassembled WGS sequence"/>
</dbReference>
<dbReference type="Pfam" id="PF01494">
    <property type="entry name" value="FAD_binding_3"/>
    <property type="match status" value="1"/>
</dbReference>
<proteinExistence type="predicted"/>
<keyword evidence="2" id="KW-0560">Oxidoreductase</keyword>
<accession>A0A2S9YBQ4</accession>
<evidence type="ECO:0000313" key="2">
    <source>
        <dbReference type="EMBL" id="PRQ02492.1"/>
    </source>
</evidence>
<dbReference type="AlphaFoldDB" id="A0A2S9YBQ4"/>
<dbReference type="PANTHER" id="PTHR42685">
    <property type="entry name" value="GERANYLGERANYL DIPHOSPHATE REDUCTASE"/>
    <property type="match status" value="1"/>
</dbReference>
<dbReference type="GO" id="GO:0016491">
    <property type="term" value="F:oxidoreductase activity"/>
    <property type="evidence" value="ECO:0007669"/>
    <property type="project" value="UniProtKB-KW"/>
</dbReference>
<dbReference type="EMBL" id="PVNK01000116">
    <property type="protein sequence ID" value="PRQ02492.1"/>
    <property type="molecule type" value="Genomic_DNA"/>
</dbReference>
<dbReference type="InterPro" id="IPR050407">
    <property type="entry name" value="Geranylgeranyl_reductase"/>
</dbReference>
<name>A0A2S9YBQ4_9BACT</name>
<comment type="caution">
    <text evidence="2">The sequence shown here is derived from an EMBL/GenBank/DDBJ whole genome shotgun (WGS) entry which is preliminary data.</text>
</comment>
<sequence>MSTKAKIVIVGAGPAGSATALHLAQLGIDDITIVDLHGFPRDKTCGSGLSPRAIRTLEQLGVWASVEPLAYPIKGIQVTSRDGHQAYLSAGERAQAAICLRRDLDHAIHKRSLERGVTFLSGFAASTPILRGDRWVGVRARDGREVRADWVVVANGAHSTMSTCDGPKQSIHTIMGWWQGVEHRGHTVEMIWDDLTLPYYGWLFPETQTRVNIGITYEDDRKRKNARRIFTAFLNKHFCERLRDAEQLGKWKGHPIVYTYRTGALWSPGRVVVGEAGRMTHPATGEGISQAMRSGIFAAEALADILSGVANEHDALNRYDRRCAKAFMPSFWVGGLFRGVLRTPLFDKALAIGSSPRVKSAMAHVLAHM</sequence>
<dbReference type="SUPFAM" id="SSF51905">
    <property type="entry name" value="FAD/NAD(P)-binding domain"/>
    <property type="match status" value="1"/>
</dbReference>
<reference evidence="2 3" key="1">
    <citation type="submission" date="2018-03" db="EMBL/GenBank/DDBJ databases">
        <title>Draft Genome Sequences of the Obligatory Marine Myxobacteria Enhygromyxa salina SWB005.</title>
        <authorList>
            <person name="Poehlein A."/>
            <person name="Moghaddam J.A."/>
            <person name="Harms H."/>
            <person name="Alanjari M."/>
            <person name="Koenig G.M."/>
            <person name="Daniel R."/>
            <person name="Schaeberle T.F."/>
        </authorList>
    </citation>
    <scope>NUCLEOTIDE SEQUENCE [LARGE SCALE GENOMIC DNA]</scope>
    <source>
        <strain evidence="2 3">SWB005</strain>
    </source>
</reference>
<dbReference type="PANTHER" id="PTHR42685:SF22">
    <property type="entry name" value="CONDITIONED MEDIUM FACTOR RECEPTOR 1"/>
    <property type="match status" value="1"/>
</dbReference>
<dbReference type="OrthoDB" id="9772594at2"/>
<gene>
    <name evidence="2" type="ORF">ENSA5_22430</name>
</gene>
<dbReference type="PRINTS" id="PR00420">
    <property type="entry name" value="RNGMNOXGNASE"/>
</dbReference>
<dbReference type="InterPro" id="IPR036188">
    <property type="entry name" value="FAD/NAD-bd_sf"/>
</dbReference>
<evidence type="ECO:0000259" key="1">
    <source>
        <dbReference type="Pfam" id="PF01494"/>
    </source>
</evidence>
<evidence type="ECO:0000313" key="3">
    <source>
        <dbReference type="Proteomes" id="UP000237968"/>
    </source>
</evidence>
<dbReference type="RefSeq" id="WP_106391667.1">
    <property type="nucleotide sequence ID" value="NZ_PVNK01000116.1"/>
</dbReference>